<protein>
    <recommendedName>
        <fullName evidence="1">Purple acid phosphatase</fullName>
        <ecNumber evidence="1">3.1.3.2</ecNumber>
    </recommendedName>
</protein>
<dbReference type="Pfam" id="PF16656">
    <property type="entry name" value="Pur_ac_phosph_N"/>
    <property type="match status" value="1"/>
</dbReference>
<dbReference type="SUPFAM" id="SSF56300">
    <property type="entry name" value="Metallo-dependent phosphatases"/>
    <property type="match status" value="1"/>
</dbReference>
<feature type="domain" description="Calcineurin-like phosphoesterase" evidence="2">
    <location>
        <begin position="138"/>
        <end position="339"/>
    </location>
</feature>
<dbReference type="SUPFAM" id="SSF49363">
    <property type="entry name" value="Purple acid phosphatase, N-terminal domain"/>
    <property type="match status" value="1"/>
</dbReference>
<comment type="catalytic activity">
    <reaction evidence="1">
        <text>a phosphate monoester + H2O = an alcohol + phosphate</text>
        <dbReference type="Rhea" id="RHEA:15017"/>
        <dbReference type="ChEBI" id="CHEBI:15377"/>
        <dbReference type="ChEBI" id="CHEBI:30879"/>
        <dbReference type="ChEBI" id="CHEBI:43474"/>
        <dbReference type="ChEBI" id="CHEBI:67140"/>
        <dbReference type="EC" id="3.1.3.2"/>
    </reaction>
</comment>
<comment type="caution">
    <text evidence="5">The sequence shown here is derived from an EMBL/GenBank/DDBJ whole genome shotgun (WGS) entry which is preliminary data.</text>
</comment>
<dbReference type="AlphaFoldDB" id="A0A6S7FMR6"/>
<dbReference type="Pfam" id="PF14008">
    <property type="entry name" value="Metallophos_C"/>
    <property type="match status" value="1"/>
</dbReference>
<dbReference type="InterPro" id="IPR041792">
    <property type="entry name" value="MPP_PAP"/>
</dbReference>
<feature type="domain" description="Purple acid phosphatase C-terminal" evidence="3">
    <location>
        <begin position="360"/>
        <end position="428"/>
    </location>
</feature>
<dbReference type="OrthoDB" id="45007at2759"/>
<keyword evidence="1" id="KW-0378">Hydrolase</keyword>
<feature type="signal peptide" evidence="1">
    <location>
        <begin position="1"/>
        <end position="20"/>
    </location>
</feature>
<dbReference type="Gene3D" id="3.60.21.10">
    <property type="match status" value="1"/>
</dbReference>
<dbReference type="Proteomes" id="UP001152795">
    <property type="component" value="Unassembled WGS sequence"/>
</dbReference>
<dbReference type="GO" id="GO:0003993">
    <property type="term" value="F:acid phosphatase activity"/>
    <property type="evidence" value="ECO:0007669"/>
    <property type="project" value="UniProtKB-EC"/>
</dbReference>
<dbReference type="EC" id="3.1.3.2" evidence="1"/>
<name>A0A6S7FMR6_PARCT</name>
<sequence>MFLFEISLTIIFHVVSLTYSIPWPEYKFHEIHGPEQVHISYGDTPSEMIVVWSTGNISPNSTSFVTYGLNSDKLDMVVKASDAVLTEGNPNGLDQIHRAVMTGLNPGTTYYYQVHTGNLSSPRYEFVAMKVSEGFAPKLLVFGDMGRHGGAPSLEALIKETQSGEYAAALHVGDFAYDLASDGGENGDEFMRRVVPIGSTLPYMTCPGNHEIPFNFSHYRYRFAMPQISWPTPLDRMWYSFNLGKAHFISYSTEVYFTYNQSYVDAQIEWLIKDLTEANRIENRKEQPWIIAFGHRPMYCSNIDDDDCTTPRPILRAGLEPVFMKYGVDVVIEAHEHSYERLWPVYQGKVYQENYNNPTAPVHIVSGAAGCNEAYGVCVNPMLGPRGRWSAYRSWFPGEYGYGRLYIANATHLSWTQVFSTTGDVEDHIWIAQDNHGPFNKPLLI</sequence>
<dbReference type="CDD" id="cd00839">
    <property type="entry name" value="MPP_PAPs"/>
    <property type="match status" value="1"/>
</dbReference>
<dbReference type="PANTHER" id="PTHR45867:SF10">
    <property type="entry name" value="PURPLE ACID PHOSPHATASE"/>
    <property type="match status" value="1"/>
</dbReference>
<evidence type="ECO:0000259" key="2">
    <source>
        <dbReference type="Pfam" id="PF00149"/>
    </source>
</evidence>
<evidence type="ECO:0000313" key="5">
    <source>
        <dbReference type="EMBL" id="CAB3977176.1"/>
    </source>
</evidence>
<dbReference type="InterPro" id="IPR025733">
    <property type="entry name" value="PAPs_C"/>
</dbReference>
<comment type="similarity">
    <text evidence="1">Belongs to the metallophosphoesterase superfamily. Purple acid phosphatase family.</text>
</comment>
<organism evidence="5 6">
    <name type="scientific">Paramuricea clavata</name>
    <name type="common">Red gorgonian</name>
    <name type="synonym">Violescent sea-whip</name>
    <dbReference type="NCBI Taxonomy" id="317549"/>
    <lineage>
        <taxon>Eukaryota</taxon>
        <taxon>Metazoa</taxon>
        <taxon>Cnidaria</taxon>
        <taxon>Anthozoa</taxon>
        <taxon>Octocorallia</taxon>
        <taxon>Malacalcyonacea</taxon>
        <taxon>Plexauridae</taxon>
        <taxon>Paramuricea</taxon>
    </lineage>
</organism>
<feature type="domain" description="Purple acid phosphatase N-terminal" evidence="4">
    <location>
        <begin position="34"/>
        <end position="127"/>
    </location>
</feature>
<accession>A0A6S7FMR6</accession>
<feature type="chain" id="PRO_5040558141" description="Purple acid phosphatase" evidence="1">
    <location>
        <begin position="21"/>
        <end position="445"/>
    </location>
</feature>
<dbReference type="InterPro" id="IPR015914">
    <property type="entry name" value="PAPs_N"/>
</dbReference>
<dbReference type="InterPro" id="IPR004843">
    <property type="entry name" value="Calcineurin-like_PHP"/>
</dbReference>
<keyword evidence="6" id="KW-1185">Reference proteome</keyword>
<dbReference type="PANTHER" id="PTHR45867">
    <property type="entry name" value="PURPLE ACID PHOSPHATASE"/>
    <property type="match status" value="1"/>
</dbReference>
<evidence type="ECO:0000259" key="4">
    <source>
        <dbReference type="Pfam" id="PF16656"/>
    </source>
</evidence>
<dbReference type="Gene3D" id="2.60.40.380">
    <property type="entry name" value="Purple acid phosphatase-like, N-terminal"/>
    <property type="match status" value="1"/>
</dbReference>
<dbReference type="Pfam" id="PF00149">
    <property type="entry name" value="Metallophos"/>
    <property type="match status" value="1"/>
</dbReference>
<dbReference type="EMBL" id="CACRXK020000033">
    <property type="protein sequence ID" value="CAB3977176.1"/>
    <property type="molecule type" value="Genomic_DNA"/>
</dbReference>
<evidence type="ECO:0000259" key="3">
    <source>
        <dbReference type="Pfam" id="PF14008"/>
    </source>
</evidence>
<evidence type="ECO:0000256" key="1">
    <source>
        <dbReference type="RuleBase" id="RU361203"/>
    </source>
</evidence>
<keyword evidence="1" id="KW-0732">Signal</keyword>
<evidence type="ECO:0000313" key="6">
    <source>
        <dbReference type="Proteomes" id="UP001152795"/>
    </source>
</evidence>
<reference evidence="5" key="1">
    <citation type="submission" date="2020-04" db="EMBL/GenBank/DDBJ databases">
        <authorList>
            <person name="Alioto T."/>
            <person name="Alioto T."/>
            <person name="Gomez Garrido J."/>
        </authorList>
    </citation>
    <scope>NUCLEOTIDE SEQUENCE</scope>
    <source>
        <strain evidence="5">A484AB</strain>
    </source>
</reference>
<dbReference type="InterPro" id="IPR008963">
    <property type="entry name" value="Purple_acid_Pase-like_N"/>
</dbReference>
<dbReference type="GO" id="GO:0046872">
    <property type="term" value="F:metal ion binding"/>
    <property type="evidence" value="ECO:0007669"/>
    <property type="project" value="InterPro"/>
</dbReference>
<gene>
    <name evidence="5" type="ORF">PACLA_8A040762</name>
</gene>
<dbReference type="InterPro" id="IPR029052">
    <property type="entry name" value="Metallo-depent_PP-like"/>
</dbReference>
<proteinExistence type="inferred from homology"/>